<gene>
    <name evidence="1" type="ORF">FUAX_47870</name>
</gene>
<protein>
    <submittedName>
        <fullName evidence="1">Uncharacterized protein</fullName>
    </submittedName>
</protein>
<proteinExistence type="predicted"/>
<name>A0AAU9DMD6_9BACT</name>
<dbReference type="EMBL" id="AP025318">
    <property type="protein sequence ID" value="BDD12355.1"/>
    <property type="molecule type" value="Genomic_DNA"/>
</dbReference>
<organism evidence="1 2">
    <name type="scientific">Fulvitalea axinellae</name>
    <dbReference type="NCBI Taxonomy" id="1182444"/>
    <lineage>
        <taxon>Bacteria</taxon>
        <taxon>Pseudomonadati</taxon>
        <taxon>Bacteroidota</taxon>
        <taxon>Cytophagia</taxon>
        <taxon>Cytophagales</taxon>
        <taxon>Persicobacteraceae</taxon>
        <taxon>Fulvitalea</taxon>
    </lineage>
</organism>
<sequence length="35" mass="4048">MNYLRLNAFSGFIDTTISLTLILPIKFNKIGYIKK</sequence>
<accession>A0AAU9DMD6</accession>
<dbReference type="Proteomes" id="UP001348817">
    <property type="component" value="Plasmid pFA4"/>
</dbReference>
<dbReference type="AlphaFoldDB" id="A0AAU9DMD6"/>
<evidence type="ECO:0000313" key="1">
    <source>
        <dbReference type="EMBL" id="BDD12355.1"/>
    </source>
</evidence>
<evidence type="ECO:0000313" key="2">
    <source>
        <dbReference type="Proteomes" id="UP001348817"/>
    </source>
</evidence>
<dbReference type="KEGG" id="fax:FUAX_47870"/>
<reference evidence="1 2" key="1">
    <citation type="submission" date="2021-12" db="EMBL/GenBank/DDBJ databases">
        <title>Genome sequencing of bacteria with rrn-lacking chromosome and rrn-plasmid.</title>
        <authorList>
            <person name="Anda M."/>
            <person name="Iwasaki W."/>
        </authorList>
    </citation>
    <scope>NUCLEOTIDE SEQUENCE [LARGE SCALE GENOMIC DNA]</scope>
    <source>
        <strain evidence="1 2">DSM 100852</strain>
        <plasmid evidence="1 2">pFA4</plasmid>
    </source>
</reference>
<geneLocation type="plasmid" evidence="1 2">
    <name>pFA4</name>
</geneLocation>
<keyword evidence="1" id="KW-0614">Plasmid</keyword>
<keyword evidence="2" id="KW-1185">Reference proteome</keyword>